<comment type="caution">
    <text evidence="3">The sequence shown here is derived from an EMBL/GenBank/DDBJ whole genome shotgun (WGS) entry which is preliminary data.</text>
</comment>
<dbReference type="EMBL" id="BTSY01000002">
    <property type="protein sequence ID" value="GMT14211.1"/>
    <property type="molecule type" value="Genomic_DNA"/>
</dbReference>
<evidence type="ECO:0000256" key="1">
    <source>
        <dbReference type="SAM" id="Phobius"/>
    </source>
</evidence>
<accession>A0AAV5V640</accession>
<dbReference type="Proteomes" id="UP001432322">
    <property type="component" value="Unassembled WGS sequence"/>
</dbReference>
<proteinExistence type="predicted"/>
<keyword evidence="4" id="KW-1185">Reference proteome</keyword>
<evidence type="ECO:0000313" key="3">
    <source>
        <dbReference type="EMBL" id="GMT14211.1"/>
    </source>
</evidence>
<reference evidence="3" key="1">
    <citation type="submission" date="2023-10" db="EMBL/GenBank/DDBJ databases">
        <title>Genome assembly of Pristionchus species.</title>
        <authorList>
            <person name="Yoshida K."/>
            <person name="Sommer R.J."/>
        </authorList>
    </citation>
    <scope>NUCLEOTIDE SEQUENCE</scope>
    <source>
        <strain evidence="3">RS5133</strain>
    </source>
</reference>
<name>A0AAV5V640_9BILA</name>
<evidence type="ECO:0000256" key="2">
    <source>
        <dbReference type="SAM" id="SignalP"/>
    </source>
</evidence>
<keyword evidence="1" id="KW-0812">Transmembrane</keyword>
<feature type="chain" id="PRO_5043517927" description="G protein-coupled receptor" evidence="2">
    <location>
        <begin position="23"/>
        <end position="113"/>
    </location>
</feature>
<sequence length="113" mass="12695">MWSQGRVQRLLFVFWFLTVVQCIPLIYPIKGGHYEFVSPVRTVGIALEVLGTIPNLIYQGIAMGFGGLFEVVVLLIYIFIGIRMTRMKNRQKSVATVTIAAVLVSTGEFRSEL</sequence>
<feature type="transmembrane region" description="Helical" evidence="1">
    <location>
        <begin position="56"/>
        <end position="80"/>
    </location>
</feature>
<protein>
    <recommendedName>
        <fullName evidence="5">G protein-coupled receptor</fullName>
    </recommendedName>
</protein>
<dbReference type="AlphaFoldDB" id="A0AAV5V640"/>
<keyword evidence="2" id="KW-0732">Signal</keyword>
<organism evidence="3 4">
    <name type="scientific">Pristionchus fissidentatus</name>
    <dbReference type="NCBI Taxonomy" id="1538716"/>
    <lineage>
        <taxon>Eukaryota</taxon>
        <taxon>Metazoa</taxon>
        <taxon>Ecdysozoa</taxon>
        <taxon>Nematoda</taxon>
        <taxon>Chromadorea</taxon>
        <taxon>Rhabditida</taxon>
        <taxon>Rhabditina</taxon>
        <taxon>Diplogasteromorpha</taxon>
        <taxon>Diplogasteroidea</taxon>
        <taxon>Neodiplogasteridae</taxon>
        <taxon>Pristionchus</taxon>
    </lineage>
</organism>
<evidence type="ECO:0008006" key="5">
    <source>
        <dbReference type="Google" id="ProtNLM"/>
    </source>
</evidence>
<evidence type="ECO:0000313" key="4">
    <source>
        <dbReference type="Proteomes" id="UP001432322"/>
    </source>
</evidence>
<keyword evidence="1" id="KW-1133">Transmembrane helix</keyword>
<keyword evidence="1" id="KW-0472">Membrane</keyword>
<gene>
    <name evidence="3" type="ORF">PFISCL1PPCAC_5507</name>
</gene>
<feature type="signal peptide" evidence="2">
    <location>
        <begin position="1"/>
        <end position="22"/>
    </location>
</feature>